<feature type="compositionally biased region" description="Polar residues" evidence="1">
    <location>
        <begin position="37"/>
        <end position="47"/>
    </location>
</feature>
<evidence type="ECO:0000256" key="1">
    <source>
        <dbReference type="SAM" id="MobiDB-lite"/>
    </source>
</evidence>
<feature type="compositionally biased region" description="Low complexity" evidence="1">
    <location>
        <begin position="48"/>
        <end position="59"/>
    </location>
</feature>
<dbReference type="EMBL" id="JAIWYP010000006">
    <property type="protein sequence ID" value="KAH3809220.1"/>
    <property type="molecule type" value="Genomic_DNA"/>
</dbReference>
<evidence type="ECO:0000313" key="3">
    <source>
        <dbReference type="Proteomes" id="UP000828390"/>
    </source>
</evidence>
<dbReference type="Proteomes" id="UP000828390">
    <property type="component" value="Unassembled WGS sequence"/>
</dbReference>
<sequence length="239" mass="26086">MPPKPAAAKTTPTKPATKAPTKAATDNKTPAKGVNATAPSKTGATTKAPSSGATKAGTAAKAAAPIKKVLVPEEIQLKEIAGVMNYGGAVGEKLKQSGRWMLIIDRNGNCGTFLKYRDVNMIQVTSQAQFATEPMRKALMGSLKFGKPAVLDISDSDQEKIMDVASEKYNEIYPECWTDLMDHSIMKDDNKWGKLYQENDPDDYDNKYDYHADQFQFIVLTNLDPASTAMENFFPVIVN</sequence>
<feature type="compositionally biased region" description="Low complexity" evidence="1">
    <location>
        <begin position="1"/>
        <end position="32"/>
    </location>
</feature>
<accession>A0A9D4G613</accession>
<gene>
    <name evidence="2" type="ORF">DPMN_137581</name>
</gene>
<proteinExistence type="predicted"/>
<reference evidence="2" key="1">
    <citation type="journal article" date="2019" name="bioRxiv">
        <title>The Genome of the Zebra Mussel, Dreissena polymorpha: A Resource for Invasive Species Research.</title>
        <authorList>
            <person name="McCartney M.A."/>
            <person name="Auch B."/>
            <person name="Kono T."/>
            <person name="Mallez S."/>
            <person name="Zhang Y."/>
            <person name="Obille A."/>
            <person name="Becker A."/>
            <person name="Abrahante J.E."/>
            <person name="Garbe J."/>
            <person name="Badalamenti J.P."/>
            <person name="Herman A."/>
            <person name="Mangelson H."/>
            <person name="Liachko I."/>
            <person name="Sullivan S."/>
            <person name="Sone E.D."/>
            <person name="Koren S."/>
            <person name="Silverstein K.A.T."/>
            <person name="Beckman K.B."/>
            <person name="Gohl D.M."/>
        </authorList>
    </citation>
    <scope>NUCLEOTIDE SEQUENCE</scope>
    <source>
        <strain evidence="2">Duluth1</strain>
        <tissue evidence="2">Whole animal</tissue>
    </source>
</reference>
<evidence type="ECO:0000313" key="2">
    <source>
        <dbReference type="EMBL" id="KAH3809220.1"/>
    </source>
</evidence>
<dbReference type="AlphaFoldDB" id="A0A9D4G613"/>
<keyword evidence="3" id="KW-1185">Reference proteome</keyword>
<feature type="region of interest" description="Disordered" evidence="1">
    <location>
        <begin position="1"/>
        <end position="59"/>
    </location>
</feature>
<name>A0A9D4G613_DREPO</name>
<comment type="caution">
    <text evidence="2">The sequence shown here is derived from an EMBL/GenBank/DDBJ whole genome shotgun (WGS) entry which is preliminary data.</text>
</comment>
<protein>
    <submittedName>
        <fullName evidence="2">Uncharacterized protein</fullName>
    </submittedName>
</protein>
<organism evidence="2 3">
    <name type="scientific">Dreissena polymorpha</name>
    <name type="common">Zebra mussel</name>
    <name type="synonym">Mytilus polymorpha</name>
    <dbReference type="NCBI Taxonomy" id="45954"/>
    <lineage>
        <taxon>Eukaryota</taxon>
        <taxon>Metazoa</taxon>
        <taxon>Spiralia</taxon>
        <taxon>Lophotrochozoa</taxon>
        <taxon>Mollusca</taxon>
        <taxon>Bivalvia</taxon>
        <taxon>Autobranchia</taxon>
        <taxon>Heteroconchia</taxon>
        <taxon>Euheterodonta</taxon>
        <taxon>Imparidentia</taxon>
        <taxon>Neoheterodontei</taxon>
        <taxon>Myida</taxon>
        <taxon>Dreissenoidea</taxon>
        <taxon>Dreissenidae</taxon>
        <taxon>Dreissena</taxon>
    </lineage>
</organism>
<reference evidence="2" key="2">
    <citation type="submission" date="2020-11" db="EMBL/GenBank/DDBJ databases">
        <authorList>
            <person name="McCartney M.A."/>
            <person name="Auch B."/>
            <person name="Kono T."/>
            <person name="Mallez S."/>
            <person name="Becker A."/>
            <person name="Gohl D.M."/>
            <person name="Silverstein K.A.T."/>
            <person name="Koren S."/>
            <person name="Bechman K.B."/>
            <person name="Herman A."/>
            <person name="Abrahante J.E."/>
            <person name="Garbe J."/>
        </authorList>
    </citation>
    <scope>NUCLEOTIDE SEQUENCE</scope>
    <source>
        <strain evidence="2">Duluth1</strain>
        <tissue evidence="2">Whole animal</tissue>
    </source>
</reference>
<dbReference type="OrthoDB" id="426293at2759"/>